<feature type="region of interest" description="Disordered" evidence="1">
    <location>
        <begin position="46"/>
        <end position="69"/>
    </location>
</feature>
<dbReference type="GeneID" id="95498921"/>
<keyword evidence="3" id="KW-1185">Reference proteome</keyword>
<accession>A0ABZ1QFB8</accession>
<dbReference type="EMBL" id="CP108036">
    <property type="protein sequence ID" value="WUN81090.1"/>
    <property type="molecule type" value="Genomic_DNA"/>
</dbReference>
<sequence length="69" mass="7572">MAKVRWIGPVPVEVPELAGRIVQPDEVVEVPDARYDAYVCQTANWEPVEEPKEPAAPRKAAAKSTRSDG</sequence>
<reference evidence="2" key="1">
    <citation type="submission" date="2022-10" db="EMBL/GenBank/DDBJ databases">
        <title>The complete genomes of actinobacterial strains from the NBC collection.</title>
        <authorList>
            <person name="Joergensen T.S."/>
            <person name="Alvarez Arevalo M."/>
            <person name="Sterndorff E.B."/>
            <person name="Faurdal D."/>
            <person name="Vuksanovic O."/>
            <person name="Mourched A.-S."/>
            <person name="Charusanti P."/>
            <person name="Shaw S."/>
            <person name="Blin K."/>
            <person name="Weber T."/>
        </authorList>
    </citation>
    <scope>NUCLEOTIDE SEQUENCE</scope>
    <source>
        <strain evidence="2">NBC_00303</strain>
    </source>
</reference>
<evidence type="ECO:0000256" key="1">
    <source>
        <dbReference type="SAM" id="MobiDB-lite"/>
    </source>
</evidence>
<protein>
    <submittedName>
        <fullName evidence="2">Uncharacterized protein</fullName>
    </submittedName>
</protein>
<name>A0ABZ1QFB8_9ACTN</name>
<evidence type="ECO:0000313" key="2">
    <source>
        <dbReference type="EMBL" id="WUN81090.1"/>
    </source>
</evidence>
<organism evidence="2 3">
    <name type="scientific">Streptomyces erythrochromogenes</name>
    <dbReference type="NCBI Taxonomy" id="285574"/>
    <lineage>
        <taxon>Bacteria</taxon>
        <taxon>Bacillati</taxon>
        <taxon>Actinomycetota</taxon>
        <taxon>Actinomycetes</taxon>
        <taxon>Kitasatosporales</taxon>
        <taxon>Streptomycetaceae</taxon>
        <taxon>Streptomyces</taxon>
    </lineage>
</organism>
<proteinExistence type="predicted"/>
<dbReference type="Proteomes" id="UP001432312">
    <property type="component" value="Chromosome"/>
</dbReference>
<evidence type="ECO:0000313" key="3">
    <source>
        <dbReference type="Proteomes" id="UP001432312"/>
    </source>
</evidence>
<dbReference type="RefSeq" id="WP_328739875.1">
    <property type="nucleotide sequence ID" value="NZ_CP108036.1"/>
</dbReference>
<gene>
    <name evidence="2" type="ORF">OHA91_22770</name>
</gene>